<evidence type="ECO:0000313" key="8">
    <source>
        <dbReference type="Proteomes" id="UP001165083"/>
    </source>
</evidence>
<evidence type="ECO:0000256" key="5">
    <source>
        <dbReference type="SAM" id="MobiDB-lite"/>
    </source>
</evidence>
<feature type="compositionally biased region" description="Basic and acidic residues" evidence="5">
    <location>
        <begin position="159"/>
        <end position="185"/>
    </location>
</feature>
<evidence type="ECO:0000256" key="2">
    <source>
        <dbReference type="ARBA" id="ARBA00022692"/>
    </source>
</evidence>
<dbReference type="PANTHER" id="PTHR11040:SF44">
    <property type="entry name" value="PROTEIN ZNTC-RELATED"/>
    <property type="match status" value="1"/>
</dbReference>
<keyword evidence="4 6" id="KW-0472">Membrane</keyword>
<dbReference type="GO" id="GO:0005385">
    <property type="term" value="F:zinc ion transmembrane transporter activity"/>
    <property type="evidence" value="ECO:0007669"/>
    <property type="project" value="TreeGrafter"/>
</dbReference>
<dbReference type="InterPro" id="IPR003689">
    <property type="entry name" value="ZIP"/>
</dbReference>
<keyword evidence="8" id="KW-1185">Reference proteome</keyword>
<dbReference type="Proteomes" id="UP001165083">
    <property type="component" value="Unassembled WGS sequence"/>
</dbReference>
<keyword evidence="3 6" id="KW-1133">Transmembrane helix</keyword>
<dbReference type="Pfam" id="PF02535">
    <property type="entry name" value="Zip"/>
    <property type="match status" value="1"/>
</dbReference>
<reference evidence="7" key="1">
    <citation type="submission" date="2023-04" db="EMBL/GenBank/DDBJ databases">
        <title>Phytophthora lilii NBRC 32176.</title>
        <authorList>
            <person name="Ichikawa N."/>
            <person name="Sato H."/>
            <person name="Tonouchi N."/>
        </authorList>
    </citation>
    <scope>NUCLEOTIDE SEQUENCE</scope>
    <source>
        <strain evidence="7">NBRC 32176</strain>
    </source>
</reference>
<feature type="transmembrane region" description="Helical" evidence="6">
    <location>
        <begin position="6"/>
        <end position="27"/>
    </location>
</feature>
<dbReference type="EMBL" id="BSXW01000147">
    <property type="protein sequence ID" value="GMF13205.1"/>
    <property type="molecule type" value="Genomic_DNA"/>
</dbReference>
<evidence type="ECO:0000313" key="7">
    <source>
        <dbReference type="EMBL" id="GMF13205.1"/>
    </source>
</evidence>
<proteinExistence type="predicted"/>
<evidence type="ECO:0000256" key="6">
    <source>
        <dbReference type="SAM" id="Phobius"/>
    </source>
</evidence>
<feature type="transmembrane region" description="Helical" evidence="6">
    <location>
        <begin position="39"/>
        <end position="60"/>
    </location>
</feature>
<sequence>MEDLGLHIEAVFIIFVVSVAGTLVPLISKKIPQSDTNAIAMEAIRSFSFGVVMATGLIHMVNEGIEKLSDEALGPIVEEYGCLGLAFVLITLILLHFIECESVVFFCSKGSTLHGGHSHGESPSHGHAQSHSYEHEYHHHVRSSDDSARDPTDTNPRNTEFRALKPSESPKHEKVANQDPHDPTIQRKIATVIF</sequence>
<name>A0A9W6TH63_9STRA</name>
<feature type="compositionally biased region" description="Basic and acidic residues" evidence="5">
    <location>
        <begin position="132"/>
        <end position="152"/>
    </location>
</feature>
<evidence type="ECO:0000256" key="3">
    <source>
        <dbReference type="ARBA" id="ARBA00022989"/>
    </source>
</evidence>
<organism evidence="7 8">
    <name type="scientific">Phytophthora lilii</name>
    <dbReference type="NCBI Taxonomy" id="2077276"/>
    <lineage>
        <taxon>Eukaryota</taxon>
        <taxon>Sar</taxon>
        <taxon>Stramenopiles</taxon>
        <taxon>Oomycota</taxon>
        <taxon>Peronosporomycetes</taxon>
        <taxon>Peronosporales</taxon>
        <taxon>Peronosporaceae</taxon>
        <taxon>Phytophthora</taxon>
    </lineage>
</organism>
<evidence type="ECO:0000256" key="1">
    <source>
        <dbReference type="ARBA" id="ARBA00004141"/>
    </source>
</evidence>
<dbReference type="AlphaFoldDB" id="A0A9W6TH63"/>
<feature type="transmembrane region" description="Helical" evidence="6">
    <location>
        <begin position="80"/>
        <end position="98"/>
    </location>
</feature>
<dbReference type="OrthoDB" id="448280at2759"/>
<accession>A0A9W6TH63</accession>
<evidence type="ECO:0000256" key="4">
    <source>
        <dbReference type="ARBA" id="ARBA00023136"/>
    </source>
</evidence>
<keyword evidence="2 6" id="KW-0812">Transmembrane</keyword>
<dbReference type="PANTHER" id="PTHR11040">
    <property type="entry name" value="ZINC/IRON TRANSPORTER"/>
    <property type="match status" value="1"/>
</dbReference>
<dbReference type="GO" id="GO:0005886">
    <property type="term" value="C:plasma membrane"/>
    <property type="evidence" value="ECO:0007669"/>
    <property type="project" value="TreeGrafter"/>
</dbReference>
<protein>
    <submittedName>
        <fullName evidence="7">Unnamed protein product</fullName>
    </submittedName>
</protein>
<feature type="region of interest" description="Disordered" evidence="5">
    <location>
        <begin position="116"/>
        <end position="186"/>
    </location>
</feature>
<comment type="caution">
    <text evidence="7">The sequence shown here is derived from an EMBL/GenBank/DDBJ whole genome shotgun (WGS) entry which is preliminary data.</text>
</comment>
<gene>
    <name evidence="7" type="ORF">Plil01_000370400</name>
</gene>
<comment type="subcellular location">
    <subcellularLocation>
        <location evidence="1">Membrane</location>
        <topology evidence="1">Multi-pass membrane protein</topology>
    </subcellularLocation>
</comment>